<dbReference type="PANTHER" id="PTHR16214:SF3">
    <property type="entry name" value="TRANSMEMBRANE PROTEIN 260"/>
    <property type="match status" value="1"/>
</dbReference>
<dbReference type="InterPro" id="IPR021280">
    <property type="entry name" value="TMEM260-like"/>
</dbReference>
<keyword evidence="1" id="KW-0472">Membrane</keyword>
<name>A0ABY3YN78_9FLAO</name>
<feature type="transmembrane region" description="Helical" evidence="1">
    <location>
        <begin position="250"/>
        <end position="278"/>
    </location>
</feature>
<dbReference type="Pfam" id="PF11028">
    <property type="entry name" value="TMEM260-like"/>
    <property type="match status" value="1"/>
</dbReference>
<keyword evidence="3" id="KW-1185">Reference proteome</keyword>
<dbReference type="EMBL" id="CP094326">
    <property type="protein sequence ID" value="UNY99277.1"/>
    <property type="molecule type" value="Genomic_DNA"/>
</dbReference>
<protein>
    <submittedName>
        <fullName evidence="2">DUF2723 domain-containing protein</fullName>
    </submittedName>
</protein>
<reference evidence="2 3" key="1">
    <citation type="journal article" date="2018" name="Int. J. Syst. Evol. Microbiol.">
        <title>Zhouia spongiae sp. nov., isolated from a marine sponge.</title>
        <authorList>
            <person name="Zhuang L."/>
            <person name="Lin B."/>
            <person name="Qin F."/>
            <person name="Luo L."/>
        </authorList>
    </citation>
    <scope>NUCLEOTIDE SEQUENCE [LARGE SCALE GENOMIC DNA]</scope>
    <source>
        <strain evidence="2 3">HN-Y44</strain>
    </source>
</reference>
<proteinExistence type="predicted"/>
<sequence>MSEHQFKKWDTILGWIAFTASLITFGLTVEPTVSYWDCGEYIATSAKLQVGHPPGAPLFQMVGAFFAMFSAEPETVAKTINYMSVFSSAFTVLFLFWTITNLAKKLVLKNDTDFTTGKGMAVLGSGLVGALAFNFSDSFWFNAVEAEVYAMATFLMSLMFYLGLRWKDEMHLPRGNRWLVLIFLIVGLSFGVHFMALLTIPAIGMIYYFNNYKFSWKSFIIANVVSVAVLLFIFKLLLPSTLKFFGYLEVFFVNSIGMPFNSGTIIAGLIIITAFYFGLRYTRSKGYVELNTIVLCTMFVLIGFSTWLMVPIRANAGTVINENDPSDARLLLAYYNLEQYPETHLFYGPMYSDAYAGQDPVDPYMDEKPKYERDHKTGKYIIVNHYKDAALAPNRNQEGFLPRMWSAEHAENYMKITGPINFTTKNQKEIFKILESQYGKLSNEEKQYFYNNLRSQVNTIKKNYTEGSINEEDYVGFIKQTKEFINVEKPTFWQNIQYLFEFQMGYMYWRYFMWNFTGRQDDIQGKYDNHGNWLSGINFVDEARLGPQDHLPSDVLNNKGRNTYYFLPLILGIIGLVFQIKSNPKQWWVVFVLFMFTGLALKVYLNERPFEPRERDYALVGSFYMFSIWIGLGVYALFDELKKLLNPKILAPVITLVCMLAVPAVMAYQNWDDHDRSHKYTARAMATSYLDSVDKDKGSILFSIGDNDTFALWYAQEVEGYRTDVRVVNTSLFATDWYIDQMKSKAYESDPIPSQLTHDQYAYGVRDAIYYQALTEARWNIRDFMNWVGSDDKRTKVDFGNGQETVFYPTNKIRVPVNKENVLKSGIVRPKDSALIVDYIDIDLPKSVLPKNRILMLDLLANNDWERPIYFTGGSFSPAEYLWMKDYLQLDGLVYKLVPIKTPIPENNPFEMGRIDSDLMYDIVMRWDWGNSNDSHIYTDPETRRNSISYRSNLARLSETLIKENQLDKAKNVLNLAMEKMPFGRFGYYVFLEPYIDGYYKVGETEKARELFLQVAGVYQEHIDYYSRMDMNEQKNRISEIVTNIERYRSLTDIIVVNSDEGFGMKETQKFNEYLEKFSHLYRSSRPAESELEQQLQLDSVKDTVETLSE</sequence>
<dbReference type="PANTHER" id="PTHR16214">
    <property type="entry name" value="TRANSMEMBRANE PROTEIN 260"/>
    <property type="match status" value="1"/>
</dbReference>
<feature type="transmembrane region" description="Helical" evidence="1">
    <location>
        <begin position="649"/>
        <end position="668"/>
    </location>
</feature>
<keyword evidence="1" id="KW-1133">Transmembrane helix</keyword>
<feature type="transmembrane region" description="Helical" evidence="1">
    <location>
        <begin position="617"/>
        <end position="637"/>
    </location>
</feature>
<evidence type="ECO:0000313" key="2">
    <source>
        <dbReference type="EMBL" id="UNY99277.1"/>
    </source>
</evidence>
<dbReference type="Proteomes" id="UP000829476">
    <property type="component" value="Chromosome"/>
</dbReference>
<feature type="transmembrane region" description="Helical" evidence="1">
    <location>
        <begin position="148"/>
        <end position="166"/>
    </location>
</feature>
<feature type="transmembrane region" description="Helical" evidence="1">
    <location>
        <begin position="586"/>
        <end position="605"/>
    </location>
</feature>
<gene>
    <name evidence="2" type="ORF">MQE36_02780</name>
</gene>
<accession>A0ABY3YN78</accession>
<dbReference type="RefSeq" id="WP_242937677.1">
    <property type="nucleotide sequence ID" value="NZ_CP094326.1"/>
</dbReference>
<organism evidence="2 3">
    <name type="scientific">Zhouia spongiae</name>
    <dbReference type="NCBI Taxonomy" id="2202721"/>
    <lineage>
        <taxon>Bacteria</taxon>
        <taxon>Pseudomonadati</taxon>
        <taxon>Bacteroidota</taxon>
        <taxon>Flavobacteriia</taxon>
        <taxon>Flavobacteriales</taxon>
        <taxon>Flavobacteriaceae</taxon>
        <taxon>Zhouia</taxon>
    </lineage>
</organism>
<feature type="transmembrane region" description="Helical" evidence="1">
    <location>
        <begin position="12"/>
        <end position="29"/>
    </location>
</feature>
<feature type="transmembrane region" description="Helical" evidence="1">
    <location>
        <begin position="219"/>
        <end position="238"/>
    </location>
</feature>
<feature type="transmembrane region" description="Helical" evidence="1">
    <location>
        <begin position="290"/>
        <end position="310"/>
    </location>
</feature>
<feature type="transmembrane region" description="Helical" evidence="1">
    <location>
        <begin position="80"/>
        <end position="99"/>
    </location>
</feature>
<dbReference type="InterPro" id="IPR052724">
    <property type="entry name" value="GT117_domain-containing"/>
</dbReference>
<feature type="transmembrane region" description="Helical" evidence="1">
    <location>
        <begin position="178"/>
        <end position="207"/>
    </location>
</feature>
<feature type="transmembrane region" description="Helical" evidence="1">
    <location>
        <begin position="563"/>
        <end position="580"/>
    </location>
</feature>
<evidence type="ECO:0000256" key="1">
    <source>
        <dbReference type="SAM" id="Phobius"/>
    </source>
</evidence>
<evidence type="ECO:0000313" key="3">
    <source>
        <dbReference type="Proteomes" id="UP000829476"/>
    </source>
</evidence>
<feature type="transmembrane region" description="Helical" evidence="1">
    <location>
        <begin position="119"/>
        <end position="136"/>
    </location>
</feature>
<keyword evidence="1" id="KW-0812">Transmembrane</keyword>